<dbReference type="PROSITE" id="PS00941">
    <property type="entry name" value="CARBOXYLESTERASE_B_2"/>
    <property type="match status" value="1"/>
</dbReference>
<evidence type="ECO:0000256" key="2">
    <source>
        <dbReference type="ARBA" id="ARBA00022729"/>
    </source>
</evidence>
<dbReference type="InterPro" id="IPR029058">
    <property type="entry name" value="AB_hydrolase_fold"/>
</dbReference>
<evidence type="ECO:0000259" key="5">
    <source>
        <dbReference type="Pfam" id="PF00135"/>
    </source>
</evidence>
<protein>
    <submittedName>
        <fullName evidence="6">Carboxylesterase family</fullName>
    </submittedName>
</protein>
<organism evidence="6 7">
    <name type="scientific">Nesidiocoris tenuis</name>
    <dbReference type="NCBI Taxonomy" id="355587"/>
    <lineage>
        <taxon>Eukaryota</taxon>
        <taxon>Metazoa</taxon>
        <taxon>Ecdysozoa</taxon>
        <taxon>Arthropoda</taxon>
        <taxon>Hexapoda</taxon>
        <taxon>Insecta</taxon>
        <taxon>Pterygota</taxon>
        <taxon>Neoptera</taxon>
        <taxon>Paraneoptera</taxon>
        <taxon>Hemiptera</taxon>
        <taxon>Heteroptera</taxon>
        <taxon>Panheteroptera</taxon>
        <taxon>Cimicomorpha</taxon>
        <taxon>Miridae</taxon>
        <taxon>Dicyphina</taxon>
        <taxon>Nesidiocoris</taxon>
    </lineage>
</organism>
<dbReference type="InterPro" id="IPR051093">
    <property type="entry name" value="Neuroligin/BSAL"/>
</dbReference>
<comment type="similarity">
    <text evidence="1">Belongs to the type-B carboxylesterase/lipase family.</text>
</comment>
<evidence type="ECO:0000313" key="6">
    <source>
        <dbReference type="EMBL" id="BES90133.1"/>
    </source>
</evidence>
<dbReference type="InterPro" id="IPR002018">
    <property type="entry name" value="CarbesteraseB"/>
</dbReference>
<feature type="domain" description="Carboxylesterase type B" evidence="5">
    <location>
        <begin position="24"/>
        <end position="568"/>
    </location>
</feature>
<dbReference type="PANTHER" id="PTHR43903">
    <property type="entry name" value="NEUROLIGIN"/>
    <property type="match status" value="1"/>
</dbReference>
<feature type="chain" id="PRO_5045705490" evidence="4">
    <location>
        <begin position="20"/>
        <end position="634"/>
    </location>
</feature>
<dbReference type="Gene3D" id="3.40.50.1820">
    <property type="entry name" value="alpha/beta hydrolase"/>
    <property type="match status" value="1"/>
</dbReference>
<dbReference type="InterPro" id="IPR019819">
    <property type="entry name" value="Carboxylesterase_B_CS"/>
</dbReference>
<reference evidence="6 7" key="1">
    <citation type="submission" date="2023-09" db="EMBL/GenBank/DDBJ databases">
        <title>Nesidiocoris tenuis whole genome shotgun sequence.</title>
        <authorList>
            <person name="Shibata T."/>
            <person name="Shimoda M."/>
            <person name="Kobayashi T."/>
            <person name="Uehara T."/>
        </authorList>
    </citation>
    <scope>NUCLEOTIDE SEQUENCE [LARGE SCALE GENOMIC DNA]</scope>
    <source>
        <strain evidence="6 7">Japan</strain>
    </source>
</reference>
<sequence>MCRPIVMPLLLLVLRISHAARSKNPQIYINGVTIIGREVSISRTQRATAFLGVPYASPPVGQLRFSPPEKISWPSDADRPIFNATAFRPSCHQQTKNMERSMGHYLFNLLSKQPGVNVSHQKEDCLYLNIYVPEGRPPIDSGGWPVIIWFHPGDFSSGSPVLWDPTAFVIKQKVVVVTPSYRLDIFGFMSLENDDIPGNFGLMDQAASMDWVQDHIGFFNGSKNDVMIWGHSAGGTSVTLHLASESTPKKFHKAVAMSGNAFLPGSVVEPRRNIIVNYFLQQEYGCNRDKIETCLRNLDYTALKKASDELPAELPEEWGPWRWGPVVDGYFVEKNPFLKDDPKEVFITKRAHKVPLMIGFTDMEDLDVSDLDNIPVNKKTFKDSVSKVFYDELQLEAMKMLGNDSGCALNEEFVVNSILFHYTPSSPDLSEDQTLFRKRFIELLTDRNFGAGTYALGKATSASDSFTYLYRFDYKMKSTGMSVNRDWVGVPHQYELPIFWGMPYWTTINPPVIWNNIDKKISDIVMGLLGNFSRYSVPIQNKKTTPWERFSELNQRLLIIDKTFNMSDSSSFDYKNVDFWNDYYPTVLEAASYCCNSTAAPSRTVQAPGTFIMVPIAHLSKLGNKEGPHFKSMC</sequence>
<proteinExistence type="inferred from homology"/>
<evidence type="ECO:0000256" key="1">
    <source>
        <dbReference type="ARBA" id="ARBA00005964"/>
    </source>
</evidence>
<evidence type="ECO:0000256" key="3">
    <source>
        <dbReference type="ARBA" id="ARBA00023180"/>
    </source>
</evidence>
<gene>
    <name evidence="6" type="ORF">NTJ_02940</name>
</gene>
<keyword evidence="7" id="KW-1185">Reference proteome</keyword>
<evidence type="ECO:0000256" key="4">
    <source>
        <dbReference type="SAM" id="SignalP"/>
    </source>
</evidence>
<name>A0ABN7ACV5_9HEMI</name>
<keyword evidence="3" id="KW-0325">Glycoprotein</keyword>
<dbReference type="EMBL" id="AP028910">
    <property type="protein sequence ID" value="BES90133.1"/>
    <property type="molecule type" value="Genomic_DNA"/>
</dbReference>
<accession>A0ABN7ACV5</accession>
<feature type="signal peptide" evidence="4">
    <location>
        <begin position="1"/>
        <end position="19"/>
    </location>
</feature>
<keyword evidence="2 4" id="KW-0732">Signal</keyword>
<dbReference type="Proteomes" id="UP001307889">
    <property type="component" value="Chromosome 2"/>
</dbReference>
<evidence type="ECO:0000313" key="7">
    <source>
        <dbReference type="Proteomes" id="UP001307889"/>
    </source>
</evidence>
<dbReference type="SUPFAM" id="SSF53474">
    <property type="entry name" value="alpha/beta-Hydrolases"/>
    <property type="match status" value="1"/>
</dbReference>
<dbReference type="Pfam" id="PF00135">
    <property type="entry name" value="COesterase"/>
    <property type="match status" value="1"/>
</dbReference>